<keyword evidence="4" id="KW-0949">S-adenosyl-L-methionine</keyword>
<keyword evidence="3" id="KW-0808">Transferase</keyword>
<dbReference type="InterPro" id="IPR004556">
    <property type="entry name" value="HemK-like"/>
</dbReference>
<dbReference type="Proteomes" id="UP000694287">
    <property type="component" value="Unassembled WGS sequence"/>
</dbReference>
<comment type="catalytic activity">
    <reaction evidence="5">
        <text>L-glutaminyl-[peptide chain release factor] + S-adenosyl-L-methionine = N(5)-methyl-L-glutaminyl-[peptide chain release factor] + S-adenosyl-L-homocysteine + H(+)</text>
        <dbReference type="Rhea" id="RHEA:42896"/>
        <dbReference type="Rhea" id="RHEA-COMP:10271"/>
        <dbReference type="Rhea" id="RHEA-COMP:10272"/>
        <dbReference type="ChEBI" id="CHEBI:15378"/>
        <dbReference type="ChEBI" id="CHEBI:30011"/>
        <dbReference type="ChEBI" id="CHEBI:57856"/>
        <dbReference type="ChEBI" id="CHEBI:59789"/>
        <dbReference type="ChEBI" id="CHEBI:61891"/>
        <dbReference type="EC" id="2.1.1.297"/>
    </reaction>
</comment>
<evidence type="ECO:0000313" key="9">
    <source>
        <dbReference type="EMBL" id="MBW0137995.1"/>
    </source>
</evidence>
<dbReference type="PANTHER" id="PTHR18895">
    <property type="entry name" value="HEMK METHYLTRANSFERASE"/>
    <property type="match status" value="1"/>
</dbReference>
<reference evidence="9 10" key="1">
    <citation type="submission" date="2020-11" db="EMBL/GenBank/DDBJ databases">
        <title>Pseudonocardia abyssalis sp. nov. and Pseudonocardia oceani sp. nov., description and phylogenomic analysis of two novel actinomycetes isolated from the deep Southern Ocean.</title>
        <authorList>
            <person name="Parra J."/>
        </authorList>
    </citation>
    <scope>NUCLEOTIDE SEQUENCE [LARGE SCALE GENOMIC DNA]</scope>
    <source>
        <strain evidence="9 10">KRD-168</strain>
    </source>
</reference>
<dbReference type="NCBIfam" id="TIGR00536">
    <property type="entry name" value="hemK_fam"/>
    <property type="match status" value="1"/>
</dbReference>
<proteinExistence type="predicted"/>
<evidence type="ECO:0000256" key="4">
    <source>
        <dbReference type="ARBA" id="ARBA00022691"/>
    </source>
</evidence>
<dbReference type="EMBL" id="JADQDK010000001">
    <property type="protein sequence ID" value="MBW0137995.1"/>
    <property type="molecule type" value="Genomic_DNA"/>
</dbReference>
<feature type="domain" description="Methyltransferase small" evidence="7">
    <location>
        <begin position="88"/>
        <end position="186"/>
    </location>
</feature>
<feature type="domain" description="Methyltransferase" evidence="8">
    <location>
        <begin position="305"/>
        <end position="395"/>
    </location>
</feature>
<sequence length="465" mass="48879">MEAADVVARLRAAGCVFAEDEARLLLAAEVPPAALDALVGRRVAGEPLEHLLGWAEFCGLRIAVGAGVFVPRRRTEFLAERAVALARPGAVVVDLCCGTGAVAAAVHAAVPDAEVHAADVDPAAVALARRNLPGGHVHEGDLDAPLPAALRGRVDVLVANAPYVPTDAIALMPPEARLHEARAALDGGPDGTGIQQRVAAAAPRWLAPGGHLLIETSDRQAPLTAAAMERHGLVARTVVDDEREATVVIGSVAAVDEPEFLRRTRDSYDAIAAEYVGYVGDELPRRPAERALLRWFADVVGSGPVVDVGCGTGRITAHLHGLGVDVSGIDLSPGMVEQARRSYPELRFSVGSMTALPLPDACVDGLVAHYSTIHVPDDELPGALAEFARVLSPGGHALLTFQVGDEPLHLTDALGHPVDLLFHRRRPERMAALLEAAGLPVHAQTVRQAEDGERTPQASLLARRP</sequence>
<evidence type="ECO:0000259" key="8">
    <source>
        <dbReference type="Pfam" id="PF13649"/>
    </source>
</evidence>
<protein>
    <recommendedName>
        <fullName evidence="1">peptide chain release factor N(5)-glutamine methyltransferase</fullName>
        <ecNumber evidence="1">2.1.1.297</ecNumber>
    </recommendedName>
</protein>
<accession>A0ABS6V0H1</accession>
<evidence type="ECO:0000313" key="10">
    <source>
        <dbReference type="Proteomes" id="UP000694287"/>
    </source>
</evidence>
<dbReference type="NCBIfam" id="TIGR03704">
    <property type="entry name" value="PrmC_rel_meth"/>
    <property type="match status" value="1"/>
</dbReference>
<dbReference type="InterPro" id="IPR050320">
    <property type="entry name" value="N5-glutamine_MTase"/>
</dbReference>
<keyword evidence="10" id="KW-1185">Reference proteome</keyword>
<dbReference type="EC" id="2.1.1.297" evidence="1"/>
<dbReference type="CDD" id="cd02440">
    <property type="entry name" value="AdoMet_MTases"/>
    <property type="match status" value="1"/>
</dbReference>
<dbReference type="InterPro" id="IPR022446">
    <property type="entry name" value="MeTrfrase_put"/>
</dbReference>
<evidence type="ECO:0000259" key="7">
    <source>
        <dbReference type="Pfam" id="PF05175"/>
    </source>
</evidence>
<evidence type="ECO:0000256" key="6">
    <source>
        <dbReference type="SAM" id="MobiDB-lite"/>
    </source>
</evidence>
<evidence type="ECO:0000256" key="5">
    <source>
        <dbReference type="ARBA" id="ARBA00048391"/>
    </source>
</evidence>
<organism evidence="9 10">
    <name type="scientific">Pseudonocardia abyssalis</name>
    <dbReference type="NCBI Taxonomy" id="2792008"/>
    <lineage>
        <taxon>Bacteria</taxon>
        <taxon>Bacillati</taxon>
        <taxon>Actinomycetota</taxon>
        <taxon>Actinomycetes</taxon>
        <taxon>Pseudonocardiales</taxon>
        <taxon>Pseudonocardiaceae</taxon>
        <taxon>Pseudonocardia</taxon>
    </lineage>
</organism>
<dbReference type="Pfam" id="PF05175">
    <property type="entry name" value="MTS"/>
    <property type="match status" value="1"/>
</dbReference>
<feature type="region of interest" description="Disordered" evidence="6">
    <location>
        <begin position="446"/>
        <end position="465"/>
    </location>
</feature>
<evidence type="ECO:0000256" key="3">
    <source>
        <dbReference type="ARBA" id="ARBA00022679"/>
    </source>
</evidence>
<dbReference type="InterPro" id="IPR007848">
    <property type="entry name" value="Small_mtfrase_dom"/>
</dbReference>
<evidence type="ECO:0000256" key="1">
    <source>
        <dbReference type="ARBA" id="ARBA00012771"/>
    </source>
</evidence>
<keyword evidence="2" id="KW-0489">Methyltransferase</keyword>
<gene>
    <name evidence="9" type="ORF">I4I81_27570</name>
</gene>
<comment type="caution">
    <text evidence="9">The sequence shown here is derived from an EMBL/GenBank/DDBJ whole genome shotgun (WGS) entry which is preliminary data.</text>
</comment>
<dbReference type="InterPro" id="IPR041698">
    <property type="entry name" value="Methyltransf_25"/>
</dbReference>
<dbReference type="Pfam" id="PF13649">
    <property type="entry name" value="Methyltransf_25"/>
    <property type="match status" value="1"/>
</dbReference>
<evidence type="ECO:0000256" key="2">
    <source>
        <dbReference type="ARBA" id="ARBA00022603"/>
    </source>
</evidence>
<name>A0ABS6V0H1_9PSEU</name>
<dbReference type="PANTHER" id="PTHR18895:SF74">
    <property type="entry name" value="MTRF1L RELEASE FACTOR GLUTAMINE METHYLTRANSFERASE"/>
    <property type="match status" value="1"/>
</dbReference>